<feature type="domain" description="HTH araC/xylS-type" evidence="6">
    <location>
        <begin position="164"/>
        <end position="264"/>
    </location>
</feature>
<dbReference type="RefSeq" id="WP_193183259.1">
    <property type="nucleotide sequence ID" value="NZ_JACVXA010000037.1"/>
</dbReference>
<gene>
    <name evidence="7" type="ORF">ICN82_12490</name>
</gene>
<dbReference type="Gene3D" id="2.60.120.10">
    <property type="entry name" value="Jelly Rolls"/>
    <property type="match status" value="1"/>
</dbReference>
<evidence type="ECO:0000256" key="3">
    <source>
        <dbReference type="ARBA" id="ARBA00023125"/>
    </source>
</evidence>
<dbReference type="AlphaFoldDB" id="A0A8J6YZU6"/>
<dbReference type="SMART" id="SM00342">
    <property type="entry name" value="HTH_ARAC"/>
    <property type="match status" value="1"/>
</dbReference>
<keyword evidence="8" id="KW-1185">Reference proteome</keyword>
<keyword evidence="1" id="KW-0678">Repressor</keyword>
<dbReference type="PANTHER" id="PTHR11019">
    <property type="entry name" value="HTH-TYPE TRANSCRIPTIONAL REGULATOR NIMR"/>
    <property type="match status" value="1"/>
</dbReference>
<keyword evidence="4" id="KW-0010">Activator</keyword>
<comment type="caution">
    <text evidence="7">The sequence shown here is derived from an EMBL/GenBank/DDBJ whole genome shotgun (WGS) entry which is preliminary data.</text>
</comment>
<dbReference type="InterPro" id="IPR014710">
    <property type="entry name" value="RmlC-like_jellyroll"/>
</dbReference>
<accession>A0A8J6YZU6</accession>
<evidence type="ECO:0000256" key="2">
    <source>
        <dbReference type="ARBA" id="ARBA00023015"/>
    </source>
</evidence>
<evidence type="ECO:0000259" key="6">
    <source>
        <dbReference type="PROSITE" id="PS01124"/>
    </source>
</evidence>
<dbReference type="PANTHER" id="PTHR11019:SF159">
    <property type="entry name" value="TRANSCRIPTIONAL REGULATOR-RELATED"/>
    <property type="match status" value="1"/>
</dbReference>
<dbReference type="EMBL" id="JACVXA010000037">
    <property type="protein sequence ID" value="MBE3639021.1"/>
    <property type="molecule type" value="Genomic_DNA"/>
</dbReference>
<sequence length="277" mass="30208">MRRQIPAQSLLNDRIALVEQAAAPLVALASDYAAGSSVAPHSHPRDQLMHAVSGVLHVRTAQGSWVVPPDCALWIPAGCVHAVEMAGPVSMRSSYLRPGATGLAADRPRVLAMSALARALTVEAGHVADIDRPDRRESLVMELLIAEIPRLPEQPLALPLPADPRLLRLCRAFLETPSARISLQDWADRAAMSRRSLTRHFRAETGLSPERWRQQACVLWALPRLLAGRGVTAIALELGYDSPAAFATMFRRLLGISPRDWRAGRDPLRPEAAPAPR</sequence>
<dbReference type="Pfam" id="PF12833">
    <property type="entry name" value="HTH_18"/>
    <property type="match status" value="1"/>
</dbReference>
<evidence type="ECO:0000256" key="1">
    <source>
        <dbReference type="ARBA" id="ARBA00022491"/>
    </source>
</evidence>
<reference evidence="7" key="1">
    <citation type="submission" date="2020-09" db="EMBL/GenBank/DDBJ databases">
        <title>A novel bacterium of genus Mangrovicoccus, isolated from South China Sea.</title>
        <authorList>
            <person name="Huang H."/>
            <person name="Mo K."/>
            <person name="Hu Y."/>
        </authorList>
    </citation>
    <scope>NUCLEOTIDE SEQUENCE</scope>
    <source>
        <strain evidence="7">HB182678</strain>
    </source>
</reference>
<dbReference type="GO" id="GO:0043565">
    <property type="term" value="F:sequence-specific DNA binding"/>
    <property type="evidence" value="ECO:0007669"/>
    <property type="project" value="InterPro"/>
</dbReference>
<dbReference type="GO" id="GO:0003700">
    <property type="term" value="F:DNA-binding transcription factor activity"/>
    <property type="evidence" value="ECO:0007669"/>
    <property type="project" value="InterPro"/>
</dbReference>
<evidence type="ECO:0000256" key="4">
    <source>
        <dbReference type="ARBA" id="ARBA00023159"/>
    </source>
</evidence>
<dbReference type="InterPro" id="IPR003313">
    <property type="entry name" value="AraC-bd"/>
</dbReference>
<dbReference type="PRINTS" id="PR00032">
    <property type="entry name" value="HTHARAC"/>
</dbReference>
<dbReference type="InterPro" id="IPR009057">
    <property type="entry name" value="Homeodomain-like_sf"/>
</dbReference>
<evidence type="ECO:0000256" key="5">
    <source>
        <dbReference type="ARBA" id="ARBA00023163"/>
    </source>
</evidence>
<dbReference type="InterPro" id="IPR020449">
    <property type="entry name" value="Tscrpt_reg_AraC-type_HTH"/>
</dbReference>
<protein>
    <submittedName>
        <fullName evidence="7">Helix-turn-helix transcriptional regulator</fullName>
    </submittedName>
</protein>
<keyword evidence="5" id="KW-0804">Transcription</keyword>
<dbReference type="SUPFAM" id="SSF51182">
    <property type="entry name" value="RmlC-like cupins"/>
    <property type="match status" value="1"/>
</dbReference>
<keyword evidence="3" id="KW-0238">DNA-binding</keyword>
<dbReference type="InterPro" id="IPR011051">
    <property type="entry name" value="RmlC_Cupin_sf"/>
</dbReference>
<keyword evidence="2" id="KW-0805">Transcription regulation</keyword>
<dbReference type="InterPro" id="IPR018060">
    <property type="entry name" value="HTH_AraC"/>
</dbReference>
<dbReference type="Proteomes" id="UP000609121">
    <property type="component" value="Unassembled WGS sequence"/>
</dbReference>
<dbReference type="SUPFAM" id="SSF46689">
    <property type="entry name" value="Homeodomain-like"/>
    <property type="match status" value="1"/>
</dbReference>
<organism evidence="7 8">
    <name type="scientific">Mangrovicoccus algicola</name>
    <dbReference type="NCBI Taxonomy" id="2771008"/>
    <lineage>
        <taxon>Bacteria</taxon>
        <taxon>Pseudomonadati</taxon>
        <taxon>Pseudomonadota</taxon>
        <taxon>Alphaproteobacteria</taxon>
        <taxon>Rhodobacterales</taxon>
        <taxon>Paracoccaceae</taxon>
        <taxon>Mangrovicoccus</taxon>
    </lineage>
</organism>
<evidence type="ECO:0000313" key="8">
    <source>
        <dbReference type="Proteomes" id="UP000609121"/>
    </source>
</evidence>
<dbReference type="PROSITE" id="PS01124">
    <property type="entry name" value="HTH_ARAC_FAMILY_2"/>
    <property type="match status" value="1"/>
</dbReference>
<name>A0A8J6YZU6_9RHOB</name>
<evidence type="ECO:0000313" key="7">
    <source>
        <dbReference type="EMBL" id="MBE3639021.1"/>
    </source>
</evidence>
<dbReference type="Pfam" id="PF02311">
    <property type="entry name" value="AraC_binding"/>
    <property type="match status" value="1"/>
</dbReference>
<dbReference type="FunFam" id="1.10.10.60:FF:000132">
    <property type="entry name" value="AraC family transcriptional regulator"/>
    <property type="match status" value="1"/>
</dbReference>
<dbReference type="CDD" id="cd06124">
    <property type="entry name" value="cupin_NimR-like_N"/>
    <property type="match status" value="1"/>
</dbReference>
<dbReference type="Gene3D" id="1.10.10.60">
    <property type="entry name" value="Homeodomain-like"/>
    <property type="match status" value="2"/>
</dbReference>
<proteinExistence type="predicted"/>